<dbReference type="Pfam" id="PF22580">
    <property type="entry name" value="KYNU_C"/>
    <property type="match status" value="1"/>
</dbReference>
<dbReference type="EC" id="3.7.1.3" evidence="4 5"/>
<comment type="catalytic activity">
    <reaction evidence="5">
        <text>3-hydroxy-L-kynurenine + H2O = 3-hydroxyanthranilate + L-alanine + H(+)</text>
        <dbReference type="Rhea" id="RHEA:25143"/>
        <dbReference type="ChEBI" id="CHEBI:15377"/>
        <dbReference type="ChEBI" id="CHEBI:15378"/>
        <dbReference type="ChEBI" id="CHEBI:36559"/>
        <dbReference type="ChEBI" id="CHEBI:57972"/>
        <dbReference type="ChEBI" id="CHEBI:58125"/>
        <dbReference type="EC" id="3.7.1.3"/>
    </reaction>
</comment>
<dbReference type="GO" id="GO:0019805">
    <property type="term" value="P:quinolinate biosynthetic process"/>
    <property type="evidence" value="ECO:0007669"/>
    <property type="project" value="UniProtKB-UniRule"/>
</dbReference>
<dbReference type="InterPro" id="IPR015421">
    <property type="entry name" value="PyrdxlP-dep_Trfase_major"/>
</dbReference>
<dbReference type="Gene3D" id="3.40.640.10">
    <property type="entry name" value="Type I PLP-dependent aspartate aminotransferase-like (Major domain)"/>
    <property type="match status" value="1"/>
</dbReference>
<dbReference type="SUPFAM" id="SSF53383">
    <property type="entry name" value="PLP-dependent transferases"/>
    <property type="match status" value="1"/>
</dbReference>
<feature type="binding site" evidence="4">
    <location>
        <position position="282"/>
    </location>
    <ligand>
        <name>pyridoxal 5'-phosphate</name>
        <dbReference type="ChEBI" id="CHEBI:597326"/>
    </ligand>
</feature>
<keyword evidence="2 4" id="KW-0378">Hydrolase</keyword>
<feature type="binding site" evidence="4">
    <location>
        <begin position="131"/>
        <end position="134"/>
    </location>
    <ligand>
        <name>pyridoxal 5'-phosphate</name>
        <dbReference type="ChEBI" id="CHEBI:597326"/>
    </ligand>
</feature>
<feature type="binding site" evidence="4">
    <location>
        <position position="310"/>
    </location>
    <ligand>
        <name>pyridoxal 5'-phosphate</name>
        <dbReference type="ChEBI" id="CHEBI:597326"/>
    </ligand>
</feature>
<comment type="subcellular location">
    <subcellularLocation>
        <location evidence="4 5">Cytoplasm</location>
    </subcellularLocation>
</comment>
<dbReference type="UniPathway" id="UPA00334">
    <property type="reaction ID" value="UER00455"/>
</dbReference>
<gene>
    <name evidence="6" type="primary">BNA51</name>
    <name evidence="4" type="synonym">BNA5</name>
    <name evidence="6" type="ORF">GOMPHAMPRED_002163</name>
</gene>
<evidence type="ECO:0000256" key="4">
    <source>
        <dbReference type="HAMAP-Rule" id="MF_03017"/>
    </source>
</evidence>
<evidence type="ECO:0000256" key="2">
    <source>
        <dbReference type="ARBA" id="ARBA00022801"/>
    </source>
</evidence>
<dbReference type="GO" id="GO:0043420">
    <property type="term" value="P:anthranilate metabolic process"/>
    <property type="evidence" value="ECO:0007669"/>
    <property type="project" value="UniProtKB-UniRule"/>
</dbReference>
<dbReference type="PIRSF" id="PIRSF038800">
    <property type="entry name" value="KYNU"/>
    <property type="match status" value="1"/>
</dbReference>
<comment type="function">
    <text evidence="4 5">Catalyzes the cleavage of L-kynurenine (L-Kyn) and L-3-hydroxykynurenine (L-3OHKyn) into anthranilic acid (AA) and 3-hydroxyanthranilic acid (3-OHAA), respectively.</text>
</comment>
<reference evidence="6" key="1">
    <citation type="submission" date="2021-03" db="EMBL/GenBank/DDBJ databases">
        <authorList>
            <person name="Tagirdzhanova G."/>
        </authorList>
    </citation>
    <scope>NUCLEOTIDE SEQUENCE</scope>
</reference>
<dbReference type="GO" id="GO:0030429">
    <property type="term" value="F:kynureninase activity"/>
    <property type="evidence" value="ECO:0007669"/>
    <property type="project" value="UniProtKB-UniRule"/>
</dbReference>
<comment type="cofactor">
    <cofactor evidence="4 5">
        <name>pyridoxal 5'-phosphate</name>
        <dbReference type="ChEBI" id="CHEBI:597326"/>
    </cofactor>
</comment>
<feature type="binding site" evidence="4">
    <location>
        <position position="216"/>
    </location>
    <ligand>
        <name>pyridoxal 5'-phosphate</name>
        <dbReference type="ChEBI" id="CHEBI:597326"/>
    </ligand>
</feature>
<keyword evidence="7" id="KW-1185">Reference proteome</keyword>
<feature type="modified residue" description="N6-(pyridoxal phosphate)lysine" evidence="4">
    <location>
        <position position="242"/>
    </location>
</feature>
<proteinExistence type="inferred from homology"/>
<name>A0A8H3FC57_9LECA</name>
<sequence length="439" mass="48396">MTITSNLSLKQAQQLDAEDPLRHFRDEFIIPTKADLKSKTLSRPGKSIQEFLQQWAIKGVYGHFVDHDDAILPSFLHGDDAAAKLLAPIVGANVQEVSAMETLTANLHLLMASFYQPTKEKHKIILEGKAFPSDHYAVYSQIRHHGFDPDDAMILITPNGDKATMTTEHILSIIDKHAAETAFILLPGIQYYTGQLLDIATITAHAHSHNIPICWDLAHAVGNVELSLHNWNVDCAAWCTYKYLNAGPGAIAGLFVHEKHGTVTEATDGSGGLLYRPRLSGWWGGDKGVRFEMGPHFKPRPGAAGFQVGNTSALAIAGLLPALKIFNRTSMAEIRKKSMRITQYLQDLLLEPTGDGQPLPYKILTPSDPEARGAQLSVKLDMGLLDHVLEGLEDAGVVIDERKPDVIRVAPAPIYNSYEDCWKFAQIFRPLAFKAKSRS</sequence>
<dbReference type="FunFam" id="3.40.640.10:FF:000031">
    <property type="entry name" value="Kynureninase"/>
    <property type="match status" value="1"/>
</dbReference>
<evidence type="ECO:0000256" key="5">
    <source>
        <dbReference type="PIRNR" id="PIRNR038800"/>
    </source>
</evidence>
<dbReference type="AlphaFoldDB" id="A0A8H3FC57"/>
<dbReference type="InterPro" id="IPR015424">
    <property type="entry name" value="PyrdxlP-dep_Trfase"/>
</dbReference>
<dbReference type="Proteomes" id="UP000664169">
    <property type="component" value="Unassembled WGS sequence"/>
</dbReference>
<keyword evidence="4 5" id="KW-0963">Cytoplasm</keyword>
<evidence type="ECO:0000313" key="6">
    <source>
        <dbReference type="EMBL" id="CAF9920879.1"/>
    </source>
</evidence>
<dbReference type="HAMAP" id="MF_01970">
    <property type="entry name" value="Kynureninase"/>
    <property type="match status" value="1"/>
</dbReference>
<keyword evidence="3 4" id="KW-0663">Pyridoxal phosphate</keyword>
<dbReference type="PANTHER" id="PTHR14084">
    <property type="entry name" value="KYNURENINASE"/>
    <property type="match status" value="1"/>
</dbReference>
<organism evidence="6 7">
    <name type="scientific">Gomphillus americanus</name>
    <dbReference type="NCBI Taxonomy" id="1940652"/>
    <lineage>
        <taxon>Eukaryota</taxon>
        <taxon>Fungi</taxon>
        <taxon>Dikarya</taxon>
        <taxon>Ascomycota</taxon>
        <taxon>Pezizomycotina</taxon>
        <taxon>Lecanoromycetes</taxon>
        <taxon>OSLEUM clade</taxon>
        <taxon>Ostropomycetidae</taxon>
        <taxon>Ostropales</taxon>
        <taxon>Graphidaceae</taxon>
        <taxon>Gomphilloideae</taxon>
        <taxon>Gomphillus</taxon>
    </lineage>
</organism>
<comment type="subunit">
    <text evidence="4 5">Homodimer.</text>
</comment>
<keyword evidence="1 4" id="KW-0662">Pyridine nucleotide biosynthesis</keyword>
<feature type="binding site" evidence="4">
    <location>
        <position position="219"/>
    </location>
    <ligand>
        <name>pyridoxal 5'-phosphate</name>
        <dbReference type="ChEBI" id="CHEBI:597326"/>
    </ligand>
</feature>
<dbReference type="GO" id="GO:0005737">
    <property type="term" value="C:cytoplasm"/>
    <property type="evidence" value="ECO:0007669"/>
    <property type="project" value="UniProtKB-SubCell"/>
</dbReference>
<dbReference type="UniPathway" id="UPA00253">
    <property type="reaction ID" value="UER00329"/>
</dbReference>
<dbReference type="GO" id="GO:0019441">
    <property type="term" value="P:L-tryptophan catabolic process to kynurenine"/>
    <property type="evidence" value="ECO:0007669"/>
    <property type="project" value="TreeGrafter"/>
</dbReference>
<feature type="binding site" evidence="4">
    <location>
        <position position="241"/>
    </location>
    <ligand>
        <name>pyridoxal 5'-phosphate</name>
        <dbReference type="ChEBI" id="CHEBI:597326"/>
    </ligand>
</feature>
<comment type="catalytic activity">
    <reaction evidence="4 5">
        <text>L-kynurenine + H2O = anthranilate + L-alanine + H(+)</text>
        <dbReference type="Rhea" id="RHEA:16813"/>
        <dbReference type="ChEBI" id="CHEBI:15377"/>
        <dbReference type="ChEBI" id="CHEBI:15378"/>
        <dbReference type="ChEBI" id="CHEBI:16567"/>
        <dbReference type="ChEBI" id="CHEBI:57959"/>
        <dbReference type="ChEBI" id="CHEBI:57972"/>
        <dbReference type="EC" id="3.7.1.3"/>
    </reaction>
</comment>
<comment type="pathway">
    <text evidence="4 5">Cofactor biosynthesis; NAD(+) biosynthesis; quinolinate from L-kynurenine: step 2/3.</text>
</comment>
<feature type="binding site" evidence="4">
    <location>
        <position position="104"/>
    </location>
    <ligand>
        <name>pyridoxal 5'-phosphate</name>
        <dbReference type="ChEBI" id="CHEBI:597326"/>
    </ligand>
</feature>
<evidence type="ECO:0000256" key="3">
    <source>
        <dbReference type="ARBA" id="ARBA00022898"/>
    </source>
</evidence>
<protein>
    <recommendedName>
        <fullName evidence="4 5">Kynureninase</fullName>
        <ecNumber evidence="4 5">3.7.1.3</ecNumber>
    </recommendedName>
    <alternativeName>
        <fullName evidence="4">Biosynthesis of nicotinic acid protein 5</fullName>
    </alternativeName>
    <alternativeName>
        <fullName evidence="4">L-kynurenine hydrolase</fullName>
    </alternativeName>
</protein>
<comment type="pathway">
    <text evidence="4 5">Amino-acid degradation; L-kynurenine degradation; L-alanine and anthranilate from L-kynurenine: step 1/1.</text>
</comment>
<evidence type="ECO:0000256" key="1">
    <source>
        <dbReference type="ARBA" id="ARBA00022642"/>
    </source>
</evidence>
<dbReference type="GO" id="GO:0097053">
    <property type="term" value="P:L-kynurenine catabolic process"/>
    <property type="evidence" value="ECO:0007669"/>
    <property type="project" value="UniProtKB-UniRule"/>
</dbReference>
<dbReference type="EMBL" id="CAJPDQ010000016">
    <property type="protein sequence ID" value="CAF9920879.1"/>
    <property type="molecule type" value="Genomic_DNA"/>
</dbReference>
<accession>A0A8H3FC57</accession>
<comment type="similarity">
    <text evidence="4 5">Belongs to the kynureninase family.</text>
</comment>
<comment type="caution">
    <text evidence="4">Lacks conserved residue(s) required for the propagation of feature annotation.</text>
</comment>
<dbReference type="NCBIfam" id="TIGR01814">
    <property type="entry name" value="kynureninase"/>
    <property type="match status" value="1"/>
</dbReference>
<comment type="caution">
    <text evidence="6">The sequence shown here is derived from an EMBL/GenBank/DDBJ whole genome shotgun (WGS) entry which is preliminary data.</text>
</comment>
<evidence type="ECO:0000313" key="7">
    <source>
        <dbReference type="Proteomes" id="UP000664169"/>
    </source>
</evidence>
<dbReference type="GO" id="GO:0034354">
    <property type="term" value="P:'de novo' NAD+ biosynthetic process from L-tryptophan"/>
    <property type="evidence" value="ECO:0007669"/>
    <property type="project" value="UniProtKB-UniRule"/>
</dbReference>
<dbReference type="InterPro" id="IPR010111">
    <property type="entry name" value="Kynureninase"/>
</dbReference>
<feature type="binding site" evidence="4">
    <location>
        <position position="103"/>
    </location>
    <ligand>
        <name>pyridoxal 5'-phosphate</name>
        <dbReference type="ChEBI" id="CHEBI:597326"/>
    </ligand>
</feature>
<dbReference type="InterPro" id="IPR015422">
    <property type="entry name" value="PyrdxlP-dep_Trfase_small"/>
</dbReference>
<dbReference type="OrthoDB" id="5978656at2759"/>
<dbReference type="Gene3D" id="3.90.1150.10">
    <property type="entry name" value="Aspartate Aminotransferase, domain 1"/>
    <property type="match status" value="1"/>
</dbReference>
<dbReference type="GO" id="GO:0030170">
    <property type="term" value="F:pyridoxal phosphate binding"/>
    <property type="evidence" value="ECO:0007669"/>
    <property type="project" value="UniProtKB-UniRule"/>
</dbReference>
<dbReference type="PANTHER" id="PTHR14084:SF0">
    <property type="entry name" value="KYNURENINASE"/>
    <property type="match status" value="1"/>
</dbReference>